<evidence type="ECO:0000313" key="3">
    <source>
        <dbReference type="Proteomes" id="UP000626242"/>
    </source>
</evidence>
<keyword evidence="1" id="KW-1133">Transmembrane helix</keyword>
<feature type="transmembrane region" description="Helical" evidence="1">
    <location>
        <begin position="31"/>
        <end position="49"/>
    </location>
</feature>
<reference evidence="2 3" key="1">
    <citation type="submission" date="2020-08" db="EMBL/GenBank/DDBJ databases">
        <title>A Genomic Blueprint of the Chicken Gut Microbiome.</title>
        <authorList>
            <person name="Gilroy R."/>
            <person name="Ravi A."/>
            <person name="Getino M."/>
            <person name="Pursley I."/>
            <person name="Horton D.L."/>
            <person name="Alikhan N.-F."/>
            <person name="Baker D."/>
            <person name="Gharbi K."/>
            <person name="Hall N."/>
            <person name="Watson M."/>
            <person name="Adriaenssens E.M."/>
            <person name="Foster-Nyarko E."/>
            <person name="Jarju S."/>
            <person name="Secka A."/>
            <person name="Antonio M."/>
            <person name="Oren A."/>
            <person name="Chaudhuri R."/>
            <person name="La Ragione R.M."/>
            <person name="Hildebrand F."/>
            <person name="Pallen M.J."/>
        </authorList>
    </citation>
    <scope>NUCLEOTIDE SEQUENCE [LARGE SCALE GENOMIC DNA]</scope>
    <source>
        <strain evidence="2 3">Sa1CVA4</strain>
    </source>
</reference>
<proteinExistence type="predicted"/>
<dbReference type="RefSeq" id="WP_041252471.1">
    <property type="nucleotide sequence ID" value="NZ_JACSPS010000017.1"/>
</dbReference>
<gene>
    <name evidence="2" type="ORF">H9628_11805</name>
</gene>
<dbReference type="Proteomes" id="UP000626242">
    <property type="component" value="Unassembled WGS sequence"/>
</dbReference>
<dbReference type="EMBL" id="JACSPS010000017">
    <property type="protein sequence ID" value="MBD8019152.1"/>
    <property type="molecule type" value="Genomic_DNA"/>
</dbReference>
<accession>A0ABR8WQJ3</accession>
<name>A0ABR8WQJ3_9FLAO</name>
<comment type="caution">
    <text evidence="2">The sequence shown here is derived from an EMBL/GenBank/DDBJ whole genome shotgun (WGS) entry which is preliminary data.</text>
</comment>
<evidence type="ECO:0000313" key="2">
    <source>
        <dbReference type="EMBL" id="MBD8019152.1"/>
    </source>
</evidence>
<evidence type="ECO:0000256" key="1">
    <source>
        <dbReference type="SAM" id="Phobius"/>
    </source>
</evidence>
<keyword evidence="3" id="KW-1185">Reference proteome</keyword>
<protein>
    <submittedName>
        <fullName evidence="2">Uncharacterized protein</fullName>
    </submittedName>
</protein>
<feature type="transmembrane region" description="Helical" evidence="1">
    <location>
        <begin position="110"/>
        <end position="132"/>
    </location>
</feature>
<sequence length="133" mass="15863">MNLDNQLLYIYLGGITHITLWLFYKKLKNTPTYLVLLILTIFIAMFGFFNLDRESLKMKNGNAAEWTFFPLLFMIYYLILRQIFLRIYGNEPLMTGYMQSSWEQGEYRKLHIGDAFFTILTLILPFLTTLMFN</sequence>
<feature type="transmembrane region" description="Helical" evidence="1">
    <location>
        <begin position="69"/>
        <end position="89"/>
    </location>
</feature>
<organism evidence="2 3">
    <name type="scientific">Kaistella pullorum</name>
    <dbReference type="NCBI Taxonomy" id="2763074"/>
    <lineage>
        <taxon>Bacteria</taxon>
        <taxon>Pseudomonadati</taxon>
        <taxon>Bacteroidota</taxon>
        <taxon>Flavobacteriia</taxon>
        <taxon>Flavobacteriales</taxon>
        <taxon>Weeksellaceae</taxon>
        <taxon>Chryseobacterium group</taxon>
        <taxon>Kaistella</taxon>
    </lineage>
</organism>
<feature type="transmembrane region" description="Helical" evidence="1">
    <location>
        <begin position="6"/>
        <end position="24"/>
    </location>
</feature>
<keyword evidence="1" id="KW-0472">Membrane</keyword>
<keyword evidence="1" id="KW-0812">Transmembrane</keyword>